<dbReference type="PANTHER" id="PTHR47338">
    <property type="entry name" value="ZN(II)2CYS6 TRANSCRIPTION FACTOR (EUROFUNG)-RELATED"/>
    <property type="match status" value="1"/>
</dbReference>
<dbReference type="InterPro" id="IPR036864">
    <property type="entry name" value="Zn2-C6_fun-type_DNA-bd_sf"/>
</dbReference>
<sequence>MTPTRKPRNYRRVAQACSTCKRKKIRCTGEKPHCSHCVRLRQRCQYPQVLTDRSRVTSSISSVRPRQCTTTQSKDSSVTASQYDERSESAQNS</sequence>
<keyword evidence="9" id="KW-1185">Reference proteome</keyword>
<reference evidence="8" key="1">
    <citation type="journal article" date="2020" name="Stud. Mycol.">
        <title>101 Dothideomycetes genomes: a test case for predicting lifestyles and emergence of pathogens.</title>
        <authorList>
            <person name="Haridas S."/>
            <person name="Albert R."/>
            <person name="Binder M."/>
            <person name="Bloem J."/>
            <person name="Labutti K."/>
            <person name="Salamov A."/>
            <person name="Andreopoulos B."/>
            <person name="Baker S."/>
            <person name="Barry K."/>
            <person name="Bills G."/>
            <person name="Bluhm B."/>
            <person name="Cannon C."/>
            <person name="Castanera R."/>
            <person name="Culley D."/>
            <person name="Daum C."/>
            <person name="Ezra D."/>
            <person name="Gonzalez J."/>
            <person name="Henrissat B."/>
            <person name="Kuo A."/>
            <person name="Liang C."/>
            <person name="Lipzen A."/>
            <person name="Lutzoni F."/>
            <person name="Magnuson J."/>
            <person name="Mondo S."/>
            <person name="Nolan M."/>
            <person name="Ohm R."/>
            <person name="Pangilinan J."/>
            <person name="Park H.-J."/>
            <person name="Ramirez L."/>
            <person name="Alfaro M."/>
            <person name="Sun H."/>
            <person name="Tritt A."/>
            <person name="Yoshinaga Y."/>
            <person name="Zwiers L.-H."/>
            <person name="Turgeon B."/>
            <person name="Goodwin S."/>
            <person name="Spatafora J."/>
            <person name="Crous P."/>
            <person name="Grigoriev I."/>
        </authorList>
    </citation>
    <scope>NUCLEOTIDE SEQUENCE</scope>
    <source>
        <strain evidence="8">CBS 119925</strain>
    </source>
</reference>
<feature type="compositionally biased region" description="Basic and acidic residues" evidence="6">
    <location>
        <begin position="83"/>
        <end position="93"/>
    </location>
</feature>
<dbReference type="InterPro" id="IPR001138">
    <property type="entry name" value="Zn2Cys6_DnaBD"/>
</dbReference>
<organism evidence="8 9">
    <name type="scientific">Sporormia fimetaria CBS 119925</name>
    <dbReference type="NCBI Taxonomy" id="1340428"/>
    <lineage>
        <taxon>Eukaryota</taxon>
        <taxon>Fungi</taxon>
        <taxon>Dikarya</taxon>
        <taxon>Ascomycota</taxon>
        <taxon>Pezizomycotina</taxon>
        <taxon>Dothideomycetes</taxon>
        <taxon>Pleosporomycetidae</taxon>
        <taxon>Pleosporales</taxon>
        <taxon>Sporormiaceae</taxon>
        <taxon>Sporormia</taxon>
    </lineage>
</organism>
<evidence type="ECO:0000313" key="9">
    <source>
        <dbReference type="Proteomes" id="UP000799440"/>
    </source>
</evidence>
<keyword evidence="4" id="KW-0804">Transcription</keyword>
<dbReference type="PANTHER" id="PTHR47338:SF27">
    <property type="entry name" value="ZN(II)2CYS6 TRANSCRIPTION FACTOR (EUROFUNG)"/>
    <property type="match status" value="1"/>
</dbReference>
<feature type="domain" description="Zn(2)-C6 fungal-type" evidence="7">
    <location>
        <begin position="16"/>
        <end position="46"/>
    </location>
</feature>
<feature type="compositionally biased region" description="Low complexity" evidence="6">
    <location>
        <begin position="56"/>
        <end position="66"/>
    </location>
</feature>
<feature type="compositionally biased region" description="Polar residues" evidence="6">
    <location>
        <begin position="67"/>
        <end position="82"/>
    </location>
</feature>
<name>A0A6A6UXB3_9PLEO</name>
<dbReference type="GO" id="GO:0005634">
    <property type="term" value="C:nucleus"/>
    <property type="evidence" value="ECO:0007669"/>
    <property type="project" value="UniProtKB-SubCell"/>
</dbReference>
<dbReference type="CDD" id="cd00067">
    <property type="entry name" value="GAL4"/>
    <property type="match status" value="1"/>
</dbReference>
<dbReference type="Gene3D" id="4.10.240.10">
    <property type="entry name" value="Zn(2)-C6 fungal-type DNA-binding domain"/>
    <property type="match status" value="1"/>
</dbReference>
<dbReference type="Proteomes" id="UP000799440">
    <property type="component" value="Unassembled WGS sequence"/>
</dbReference>
<gene>
    <name evidence="8" type="ORF">M011DRAFT_472452</name>
</gene>
<dbReference type="SMART" id="SM00066">
    <property type="entry name" value="GAL4"/>
    <property type="match status" value="1"/>
</dbReference>
<protein>
    <recommendedName>
        <fullName evidence="7">Zn(2)-C6 fungal-type domain-containing protein</fullName>
    </recommendedName>
</protein>
<evidence type="ECO:0000256" key="3">
    <source>
        <dbReference type="ARBA" id="ARBA00023015"/>
    </source>
</evidence>
<dbReference type="EMBL" id="MU006614">
    <property type="protein sequence ID" value="KAF2742124.1"/>
    <property type="molecule type" value="Genomic_DNA"/>
</dbReference>
<dbReference type="GO" id="GO:0008270">
    <property type="term" value="F:zinc ion binding"/>
    <property type="evidence" value="ECO:0007669"/>
    <property type="project" value="InterPro"/>
</dbReference>
<dbReference type="PROSITE" id="PS00463">
    <property type="entry name" value="ZN2_CY6_FUNGAL_1"/>
    <property type="match status" value="1"/>
</dbReference>
<evidence type="ECO:0000256" key="6">
    <source>
        <dbReference type="SAM" id="MobiDB-lite"/>
    </source>
</evidence>
<evidence type="ECO:0000259" key="7">
    <source>
        <dbReference type="PROSITE" id="PS50048"/>
    </source>
</evidence>
<comment type="subcellular location">
    <subcellularLocation>
        <location evidence="1">Nucleus</location>
    </subcellularLocation>
</comment>
<dbReference type="OrthoDB" id="10261408at2759"/>
<keyword evidence="5" id="KW-0539">Nucleus</keyword>
<dbReference type="GO" id="GO:0000981">
    <property type="term" value="F:DNA-binding transcription factor activity, RNA polymerase II-specific"/>
    <property type="evidence" value="ECO:0007669"/>
    <property type="project" value="InterPro"/>
</dbReference>
<dbReference type="InterPro" id="IPR050815">
    <property type="entry name" value="TF_fung"/>
</dbReference>
<evidence type="ECO:0000256" key="2">
    <source>
        <dbReference type="ARBA" id="ARBA00022723"/>
    </source>
</evidence>
<dbReference type="PRINTS" id="PR00755">
    <property type="entry name" value="AFLATOXINBRP"/>
</dbReference>
<keyword evidence="3" id="KW-0805">Transcription regulation</keyword>
<dbReference type="SUPFAM" id="SSF57701">
    <property type="entry name" value="Zn2/Cys6 DNA-binding domain"/>
    <property type="match status" value="1"/>
</dbReference>
<proteinExistence type="predicted"/>
<dbReference type="AlphaFoldDB" id="A0A6A6UXB3"/>
<dbReference type="PROSITE" id="PS50048">
    <property type="entry name" value="ZN2_CY6_FUNGAL_2"/>
    <property type="match status" value="1"/>
</dbReference>
<feature type="region of interest" description="Disordered" evidence="6">
    <location>
        <begin position="55"/>
        <end position="93"/>
    </location>
</feature>
<dbReference type="Pfam" id="PF00172">
    <property type="entry name" value="Zn_clus"/>
    <property type="match status" value="1"/>
</dbReference>
<evidence type="ECO:0000256" key="1">
    <source>
        <dbReference type="ARBA" id="ARBA00004123"/>
    </source>
</evidence>
<evidence type="ECO:0000313" key="8">
    <source>
        <dbReference type="EMBL" id="KAF2742124.1"/>
    </source>
</evidence>
<keyword evidence="2" id="KW-0479">Metal-binding</keyword>
<evidence type="ECO:0000256" key="4">
    <source>
        <dbReference type="ARBA" id="ARBA00023163"/>
    </source>
</evidence>
<accession>A0A6A6UXB3</accession>
<evidence type="ECO:0000256" key="5">
    <source>
        <dbReference type="ARBA" id="ARBA00023242"/>
    </source>
</evidence>